<reference evidence="3 4" key="1">
    <citation type="submission" date="2015-10" db="EMBL/GenBank/DDBJ databases">
        <title>Full genome of DAOMC 229536 Phialocephala scopiformis, a fungal endophyte of spruce producing the potent anti-insectan compound rugulosin.</title>
        <authorList>
            <consortium name="DOE Joint Genome Institute"/>
            <person name="Walker A.K."/>
            <person name="Frasz S.L."/>
            <person name="Seifert K.A."/>
            <person name="Miller J.D."/>
            <person name="Mondo S.J."/>
            <person name="Labutti K."/>
            <person name="Lipzen A."/>
            <person name="Dockter R."/>
            <person name="Kennedy M."/>
            <person name="Grigoriev I.V."/>
            <person name="Spatafora J.W."/>
        </authorList>
    </citation>
    <scope>NUCLEOTIDE SEQUENCE [LARGE SCALE GENOMIC DNA]</scope>
    <source>
        <strain evidence="3 4">CBS 120377</strain>
    </source>
</reference>
<name>A0A194XC32_MOLSC</name>
<evidence type="ECO:0000313" key="3">
    <source>
        <dbReference type="EMBL" id="KUJ17733.1"/>
    </source>
</evidence>
<gene>
    <name evidence="3" type="ORF">LY89DRAFT_733560</name>
</gene>
<dbReference type="OrthoDB" id="6359816at2759"/>
<dbReference type="EMBL" id="KQ947414">
    <property type="protein sequence ID" value="KUJ17733.1"/>
    <property type="molecule type" value="Genomic_DNA"/>
</dbReference>
<dbReference type="PROSITE" id="PS50097">
    <property type="entry name" value="BTB"/>
    <property type="match status" value="1"/>
</dbReference>
<dbReference type="CDD" id="cd18186">
    <property type="entry name" value="BTB_POZ_ZBTB_KLHL-like"/>
    <property type="match status" value="1"/>
</dbReference>
<dbReference type="GeneID" id="28829541"/>
<feature type="region of interest" description="Disordered" evidence="1">
    <location>
        <begin position="233"/>
        <end position="262"/>
    </location>
</feature>
<dbReference type="Proteomes" id="UP000070700">
    <property type="component" value="Unassembled WGS sequence"/>
</dbReference>
<dbReference type="SMART" id="SM00225">
    <property type="entry name" value="BTB"/>
    <property type="match status" value="1"/>
</dbReference>
<dbReference type="PANTHER" id="PTHR47843">
    <property type="entry name" value="BTB DOMAIN-CONTAINING PROTEIN-RELATED"/>
    <property type="match status" value="1"/>
</dbReference>
<accession>A0A194XC32</accession>
<dbReference type="STRING" id="149040.A0A194XC32"/>
<sequence length="400" mass="43103">MSRSWSYADSTSSKEVAPLSPQSTSDVVPAKAHMGDALSSLFTSGKYSDLVIRCRGKRWNVHRLVVCMQSRPIAAALDGGFKEASTGEFTLEEDDPETVQLMLKFMYTGILDIEVPTPPITQTTETKPSTSGFPYSNDTQCTSNCPPRHGAPILSHLQPVSYYPSQPYISSASYGFGPFNPPSYGGGIVTNSIATQHNNIFGFNSQTGSVVGFNPRPAAVSYVGTPPILNMTTNPPVTSSNPIYVGPKNGTSSTPTPSAEPDADALSKGLLAAAEVYVLADKYDVSALKSLACDRYKALSGTYWDSEEFIESLSIVFDGTPDMNERDMLRAAALDTAVAHAKELLDKESFQELCQYRGDIATAVLIASVDKPNSTRQSLSQWDSFGDVVPCGFDNFPDFT</sequence>
<dbReference type="KEGG" id="psco:LY89DRAFT_733560"/>
<proteinExistence type="predicted"/>
<evidence type="ECO:0000313" key="4">
    <source>
        <dbReference type="Proteomes" id="UP000070700"/>
    </source>
</evidence>
<dbReference type="InParanoid" id="A0A194XC32"/>
<dbReference type="InterPro" id="IPR000210">
    <property type="entry name" value="BTB/POZ_dom"/>
</dbReference>
<evidence type="ECO:0000259" key="2">
    <source>
        <dbReference type="PROSITE" id="PS50097"/>
    </source>
</evidence>
<dbReference type="Pfam" id="PF00651">
    <property type="entry name" value="BTB"/>
    <property type="match status" value="1"/>
</dbReference>
<dbReference type="InterPro" id="IPR011333">
    <property type="entry name" value="SKP1/BTB/POZ_sf"/>
</dbReference>
<protein>
    <recommendedName>
        <fullName evidence="2">BTB domain-containing protein</fullName>
    </recommendedName>
</protein>
<keyword evidence="4" id="KW-1185">Reference proteome</keyword>
<dbReference type="PANTHER" id="PTHR47843:SF5">
    <property type="entry name" value="BTB_POZ DOMAIN PROTEIN"/>
    <property type="match status" value="1"/>
</dbReference>
<feature type="domain" description="BTB" evidence="2">
    <location>
        <begin position="48"/>
        <end position="115"/>
    </location>
</feature>
<organism evidence="3 4">
    <name type="scientific">Mollisia scopiformis</name>
    <name type="common">Conifer needle endophyte fungus</name>
    <name type="synonym">Phialocephala scopiformis</name>
    <dbReference type="NCBI Taxonomy" id="149040"/>
    <lineage>
        <taxon>Eukaryota</taxon>
        <taxon>Fungi</taxon>
        <taxon>Dikarya</taxon>
        <taxon>Ascomycota</taxon>
        <taxon>Pezizomycotina</taxon>
        <taxon>Leotiomycetes</taxon>
        <taxon>Helotiales</taxon>
        <taxon>Mollisiaceae</taxon>
        <taxon>Mollisia</taxon>
    </lineage>
</organism>
<dbReference type="AlphaFoldDB" id="A0A194XC32"/>
<dbReference type="Gene3D" id="3.30.710.10">
    <property type="entry name" value="Potassium Channel Kv1.1, Chain A"/>
    <property type="match status" value="1"/>
</dbReference>
<dbReference type="RefSeq" id="XP_018072088.1">
    <property type="nucleotide sequence ID" value="XM_018219815.1"/>
</dbReference>
<feature type="compositionally biased region" description="Polar residues" evidence="1">
    <location>
        <begin position="233"/>
        <end position="242"/>
    </location>
</feature>
<evidence type="ECO:0000256" key="1">
    <source>
        <dbReference type="SAM" id="MobiDB-lite"/>
    </source>
</evidence>
<dbReference type="SUPFAM" id="SSF54695">
    <property type="entry name" value="POZ domain"/>
    <property type="match status" value="1"/>
</dbReference>